<dbReference type="Pfam" id="PF01774">
    <property type="entry name" value="UreD"/>
    <property type="match status" value="1"/>
</dbReference>
<dbReference type="AlphaFoldDB" id="D3SQC2"/>
<evidence type="ECO:0000313" key="4">
    <source>
        <dbReference type="Proteomes" id="UP000002043"/>
    </source>
</evidence>
<dbReference type="Proteomes" id="UP000002043">
    <property type="component" value="Chromosome"/>
</dbReference>
<dbReference type="HOGENOM" id="CLU_1057403_0_0_0"/>
<protein>
    <submittedName>
        <fullName evidence="3">Urease accessory protein UreD</fullName>
    </submittedName>
</protein>
<proteinExistence type="inferred from homology"/>
<dbReference type="KEGG" id="tal:Thal_0726"/>
<dbReference type="STRING" id="638303.Thal_0726"/>
<comment type="similarity">
    <text evidence="1">Belongs to the UreD family.</text>
</comment>
<name>D3SQC2_THEAH</name>
<evidence type="ECO:0000256" key="1">
    <source>
        <dbReference type="ARBA" id="ARBA00007177"/>
    </source>
</evidence>
<evidence type="ECO:0000256" key="2">
    <source>
        <dbReference type="ARBA" id="ARBA00023186"/>
    </source>
</evidence>
<organism evidence="3 4">
    <name type="scientific">Thermocrinis albus (strain DSM 14484 / JCM 11386 / HI 11/12)</name>
    <dbReference type="NCBI Taxonomy" id="638303"/>
    <lineage>
        <taxon>Bacteria</taxon>
        <taxon>Pseudomonadati</taxon>
        <taxon>Aquificota</taxon>
        <taxon>Aquificia</taxon>
        <taxon>Aquificales</taxon>
        <taxon>Aquificaceae</taxon>
        <taxon>Thermocrinis</taxon>
    </lineage>
</organism>
<evidence type="ECO:0000313" key="3">
    <source>
        <dbReference type="EMBL" id="ADC89359.1"/>
    </source>
</evidence>
<dbReference type="eggNOG" id="COG0829">
    <property type="taxonomic scope" value="Bacteria"/>
</dbReference>
<dbReference type="HAMAP" id="MF_01384">
    <property type="entry name" value="UreD"/>
    <property type="match status" value="1"/>
</dbReference>
<dbReference type="InterPro" id="IPR002669">
    <property type="entry name" value="UreD"/>
</dbReference>
<reference evidence="4" key="1">
    <citation type="journal article" date="2010" name="Stand. Genomic Sci.">
        <title>Complete genome sequence of Thermocrinis albus type strain (HI 11/12T).</title>
        <authorList>
            <person name="Wirth R."/>
            <person name="Sikorski J."/>
            <person name="Brambilla E."/>
            <person name="Misra M."/>
            <person name="Lapidus A."/>
            <person name="Copeland A."/>
            <person name="Nolan M."/>
            <person name="Lucas S."/>
            <person name="Chen F."/>
            <person name="Tice H."/>
            <person name="Cheng J.F."/>
            <person name="Han C."/>
            <person name="Detter J.C."/>
            <person name="Tapia R."/>
            <person name="Bruce D."/>
            <person name="Goodwin L."/>
            <person name="Pitluck S."/>
            <person name="Pati A."/>
            <person name="Anderson I."/>
            <person name="Ivanova N."/>
            <person name="Mavromatis K."/>
            <person name="Mikhailova N."/>
            <person name="Chen A."/>
            <person name="Palaniappan K."/>
            <person name="Bilek Y."/>
            <person name="Hader T."/>
            <person name="Land M."/>
            <person name="Hauser L."/>
            <person name="Chang Y.J."/>
            <person name="Jeffries C.D."/>
            <person name="Tindall B.J."/>
            <person name="Rohde M."/>
            <person name="Goker M."/>
            <person name="Bristow J."/>
            <person name="Eisen J.A."/>
            <person name="Markowitz V."/>
            <person name="Hugenholtz P."/>
            <person name="Kyrpides N.C."/>
            <person name="Klenk H.P."/>
        </authorList>
    </citation>
    <scope>NUCLEOTIDE SEQUENCE [LARGE SCALE GENOMIC DNA]</scope>
    <source>
        <strain evidence="4">DSM 14484 / JCM 11386 / HI 11/12</strain>
    </source>
</reference>
<dbReference type="EMBL" id="CP001931">
    <property type="protein sequence ID" value="ADC89359.1"/>
    <property type="molecule type" value="Genomic_DNA"/>
</dbReference>
<accession>D3SQC2</accession>
<keyword evidence="2" id="KW-0143">Chaperone</keyword>
<dbReference type="PANTHER" id="PTHR33643:SF1">
    <property type="entry name" value="UREASE ACCESSORY PROTEIN D"/>
    <property type="match status" value="1"/>
</dbReference>
<dbReference type="PANTHER" id="PTHR33643">
    <property type="entry name" value="UREASE ACCESSORY PROTEIN D"/>
    <property type="match status" value="1"/>
</dbReference>
<gene>
    <name evidence="3" type="ordered locus">Thal_0726</name>
</gene>
<sequence length="257" mass="29535">MEFKEISGKTTLTRNFQTGSARILKPFYIGNCLITQIITIGAGIHAGDELEIEVNVGKDCHVILLNQSATKILKSENDEISMQFYNIYIDDNAILEYYPGINIPFEGSRFLQKINVYLSSSANFGFFEMWSMGRIERGEYLSFNCINNNLKIFKQSIPIYIENFSISQHTAKHIGIIGRFKYMISGVWTFLNLGENIEEHEDFILIYGTNHRGLAFIKGLSNSNFILAKRVIDLIDSWRNEKYLQSIPWYTMSSAFL</sequence>
<dbReference type="GO" id="GO:0016151">
    <property type="term" value="F:nickel cation binding"/>
    <property type="evidence" value="ECO:0007669"/>
    <property type="project" value="InterPro"/>
</dbReference>
<keyword evidence="4" id="KW-1185">Reference proteome</keyword>